<dbReference type="InterPro" id="IPR053214">
    <property type="entry name" value="LysM12-like"/>
</dbReference>
<dbReference type="CDD" id="cd00118">
    <property type="entry name" value="LysM"/>
    <property type="match status" value="1"/>
</dbReference>
<dbReference type="SUPFAM" id="SSF54106">
    <property type="entry name" value="LysM domain"/>
    <property type="match status" value="1"/>
</dbReference>
<proteinExistence type="predicted"/>
<reference evidence="4" key="1">
    <citation type="journal article" date="2020" name="Stud. Mycol.">
        <title>101 Dothideomycetes genomes: a test case for predicting lifestyles and emergence of pathogens.</title>
        <authorList>
            <person name="Haridas S."/>
            <person name="Albert R."/>
            <person name="Binder M."/>
            <person name="Bloem J."/>
            <person name="Labutti K."/>
            <person name="Salamov A."/>
            <person name="Andreopoulos B."/>
            <person name="Baker S."/>
            <person name="Barry K."/>
            <person name="Bills G."/>
            <person name="Bluhm B."/>
            <person name="Cannon C."/>
            <person name="Castanera R."/>
            <person name="Culley D."/>
            <person name="Daum C."/>
            <person name="Ezra D."/>
            <person name="Gonzalez J."/>
            <person name="Henrissat B."/>
            <person name="Kuo A."/>
            <person name="Liang C."/>
            <person name="Lipzen A."/>
            <person name="Lutzoni F."/>
            <person name="Magnuson J."/>
            <person name="Mondo S."/>
            <person name="Nolan M."/>
            <person name="Ohm R."/>
            <person name="Pangilinan J."/>
            <person name="Park H.-J."/>
            <person name="Ramirez L."/>
            <person name="Alfaro M."/>
            <person name="Sun H."/>
            <person name="Tritt A."/>
            <person name="Yoshinaga Y."/>
            <person name="Zwiers L.-H."/>
            <person name="Turgeon B."/>
            <person name="Goodwin S."/>
            <person name="Spatafora J."/>
            <person name="Crous P."/>
            <person name="Grigoriev I."/>
        </authorList>
    </citation>
    <scope>NUCLEOTIDE SEQUENCE</scope>
    <source>
        <strain evidence="4">CBS 107.79</strain>
    </source>
</reference>
<dbReference type="EMBL" id="ML976717">
    <property type="protein sequence ID" value="KAF1968716.1"/>
    <property type="molecule type" value="Genomic_DNA"/>
</dbReference>
<protein>
    <recommendedName>
        <fullName evidence="3">LysM domain-containing protein</fullName>
    </recommendedName>
</protein>
<name>A0A6A5V0T5_9PLEO</name>
<dbReference type="Gene3D" id="3.10.350.10">
    <property type="entry name" value="LysM domain"/>
    <property type="match status" value="2"/>
</dbReference>
<evidence type="ECO:0000256" key="1">
    <source>
        <dbReference type="ARBA" id="ARBA00022669"/>
    </source>
</evidence>
<dbReference type="Proteomes" id="UP000800036">
    <property type="component" value="Unassembled WGS sequence"/>
</dbReference>
<accession>A0A6A5V0T5</accession>
<evidence type="ECO:0000259" key="3">
    <source>
        <dbReference type="PROSITE" id="PS51782"/>
    </source>
</evidence>
<dbReference type="PANTHER" id="PTHR47700">
    <property type="entry name" value="V CHITINASE, PUTATIVE (AFU_ORTHOLOGUE AFUA_6G13720)-RELATED"/>
    <property type="match status" value="1"/>
</dbReference>
<dbReference type="PANTHER" id="PTHR47700:SF2">
    <property type="entry name" value="CHITINASE"/>
    <property type="match status" value="1"/>
</dbReference>
<keyword evidence="2" id="KW-0843">Virulence</keyword>
<gene>
    <name evidence="4" type="ORF">BU23DRAFT_655436</name>
</gene>
<evidence type="ECO:0000313" key="4">
    <source>
        <dbReference type="EMBL" id="KAF1968716.1"/>
    </source>
</evidence>
<evidence type="ECO:0000313" key="5">
    <source>
        <dbReference type="Proteomes" id="UP000800036"/>
    </source>
</evidence>
<evidence type="ECO:0000256" key="2">
    <source>
        <dbReference type="ARBA" id="ARBA00023026"/>
    </source>
</evidence>
<dbReference type="InterPro" id="IPR036779">
    <property type="entry name" value="LysM_dom_sf"/>
</dbReference>
<feature type="domain" description="LysM" evidence="3">
    <location>
        <begin position="148"/>
        <end position="194"/>
    </location>
</feature>
<sequence length="244" mass="26156">MAHVFRKSAGCGSSLMFARSSVSTVSGAFAGSDLAKSSVADRIEAQTETVLNHNPARYAMQSCRSTEQNKSTATSDTRLGIFADLTGNISSVQTLLRTYIQGMGSCVDLHDMNEGSFAASSRVTVLASPYDYNDTHSEPSLERRALCRDVEVIFGDGCPSLATRCGISGANFEKFNSKTTNLCSTLKPKQWVCCSAGDLPDHSPQPSADGTWFTYTVQPTDCCWAIADSVGITVANIEECNKQS</sequence>
<dbReference type="AlphaFoldDB" id="A0A6A5V0T5"/>
<dbReference type="PROSITE" id="PS51782">
    <property type="entry name" value="LYSM"/>
    <property type="match status" value="2"/>
</dbReference>
<keyword evidence="1" id="KW-0147">Chitin-binding</keyword>
<dbReference type="GO" id="GO:0008061">
    <property type="term" value="F:chitin binding"/>
    <property type="evidence" value="ECO:0007669"/>
    <property type="project" value="UniProtKB-KW"/>
</dbReference>
<feature type="domain" description="LysM" evidence="3">
    <location>
        <begin position="213"/>
        <end position="244"/>
    </location>
</feature>
<keyword evidence="5" id="KW-1185">Reference proteome</keyword>
<dbReference type="InterPro" id="IPR018392">
    <property type="entry name" value="LysM"/>
</dbReference>
<organism evidence="4 5">
    <name type="scientific">Bimuria novae-zelandiae CBS 107.79</name>
    <dbReference type="NCBI Taxonomy" id="1447943"/>
    <lineage>
        <taxon>Eukaryota</taxon>
        <taxon>Fungi</taxon>
        <taxon>Dikarya</taxon>
        <taxon>Ascomycota</taxon>
        <taxon>Pezizomycotina</taxon>
        <taxon>Dothideomycetes</taxon>
        <taxon>Pleosporomycetidae</taxon>
        <taxon>Pleosporales</taxon>
        <taxon>Massarineae</taxon>
        <taxon>Didymosphaeriaceae</taxon>
        <taxon>Bimuria</taxon>
    </lineage>
</organism>
<dbReference type="OrthoDB" id="4352447at2759"/>
<dbReference type="Pfam" id="PF01476">
    <property type="entry name" value="LysM"/>
    <property type="match status" value="1"/>
</dbReference>